<dbReference type="STRING" id="1797472.A2215_03595"/>
<dbReference type="AlphaFoldDB" id="A0A1F5EDF4"/>
<comment type="caution">
    <text evidence="7">The sequence shown here is derived from an EMBL/GenBank/DDBJ whole genome shotgun (WGS) entry which is preliminary data.</text>
</comment>
<dbReference type="Pfam" id="PF02388">
    <property type="entry name" value="FemAB"/>
    <property type="match status" value="2"/>
</dbReference>
<dbReference type="Proteomes" id="UP000178583">
    <property type="component" value="Unassembled WGS sequence"/>
</dbReference>
<dbReference type="InterPro" id="IPR016181">
    <property type="entry name" value="Acyl_CoA_acyltransferase"/>
</dbReference>
<organism evidence="7 8">
    <name type="scientific">Candidatus Berkelbacteria bacterium RIFOXYA2_FULL_43_10</name>
    <dbReference type="NCBI Taxonomy" id="1797472"/>
    <lineage>
        <taxon>Bacteria</taxon>
        <taxon>Candidatus Berkelbacteria</taxon>
    </lineage>
</organism>
<dbReference type="GO" id="GO:0071555">
    <property type="term" value="P:cell wall organization"/>
    <property type="evidence" value="ECO:0007669"/>
    <property type="project" value="UniProtKB-KW"/>
</dbReference>
<evidence type="ECO:0000256" key="3">
    <source>
        <dbReference type="ARBA" id="ARBA00022960"/>
    </source>
</evidence>
<dbReference type="SUPFAM" id="SSF55729">
    <property type="entry name" value="Acyl-CoA N-acyltransferases (Nat)"/>
    <property type="match status" value="1"/>
</dbReference>
<dbReference type="EMBL" id="MEZY01000011">
    <property type="protein sequence ID" value="OGD65442.1"/>
    <property type="molecule type" value="Genomic_DNA"/>
</dbReference>
<keyword evidence="4" id="KW-0573">Peptidoglycan synthesis</keyword>
<keyword evidence="3" id="KW-0133">Cell shape</keyword>
<dbReference type="PANTHER" id="PTHR36174">
    <property type="entry name" value="LIPID II:GLYCINE GLYCYLTRANSFERASE"/>
    <property type="match status" value="1"/>
</dbReference>
<keyword evidence="2" id="KW-0808">Transferase</keyword>
<evidence type="ECO:0000256" key="2">
    <source>
        <dbReference type="ARBA" id="ARBA00022679"/>
    </source>
</evidence>
<protein>
    <recommendedName>
        <fullName evidence="9">BioF2-like acetyltransferase domain-containing protein</fullName>
    </recommendedName>
</protein>
<keyword evidence="6" id="KW-0961">Cell wall biogenesis/degradation</keyword>
<dbReference type="Gene3D" id="3.40.630.30">
    <property type="match status" value="1"/>
</dbReference>
<reference evidence="7 8" key="1">
    <citation type="journal article" date="2016" name="Nat. Commun.">
        <title>Thousands of microbial genomes shed light on interconnected biogeochemical processes in an aquifer system.</title>
        <authorList>
            <person name="Anantharaman K."/>
            <person name="Brown C.T."/>
            <person name="Hug L.A."/>
            <person name="Sharon I."/>
            <person name="Castelle C.J."/>
            <person name="Probst A.J."/>
            <person name="Thomas B.C."/>
            <person name="Singh A."/>
            <person name="Wilkins M.J."/>
            <person name="Karaoz U."/>
            <person name="Brodie E.L."/>
            <person name="Williams K.H."/>
            <person name="Hubbard S.S."/>
            <person name="Banfield J.F."/>
        </authorList>
    </citation>
    <scope>NUCLEOTIDE SEQUENCE [LARGE SCALE GENOMIC DNA]</scope>
</reference>
<keyword evidence="5" id="KW-0012">Acyltransferase</keyword>
<evidence type="ECO:0000256" key="6">
    <source>
        <dbReference type="ARBA" id="ARBA00023316"/>
    </source>
</evidence>
<dbReference type="PROSITE" id="PS51191">
    <property type="entry name" value="FEMABX"/>
    <property type="match status" value="1"/>
</dbReference>
<evidence type="ECO:0000256" key="5">
    <source>
        <dbReference type="ARBA" id="ARBA00023315"/>
    </source>
</evidence>
<dbReference type="PANTHER" id="PTHR36174:SF1">
    <property type="entry name" value="LIPID II:GLYCINE GLYCYLTRANSFERASE"/>
    <property type="match status" value="1"/>
</dbReference>
<gene>
    <name evidence="7" type="ORF">A2215_03595</name>
</gene>
<dbReference type="GO" id="GO:0009252">
    <property type="term" value="P:peptidoglycan biosynthetic process"/>
    <property type="evidence" value="ECO:0007669"/>
    <property type="project" value="UniProtKB-KW"/>
</dbReference>
<name>A0A1F5EDF4_9BACT</name>
<evidence type="ECO:0008006" key="9">
    <source>
        <dbReference type="Google" id="ProtNLM"/>
    </source>
</evidence>
<sequence length="325" mass="37431">MTLFQSPEWEEFKLATSWQKSYRVDGVLILQKNLPMKRTMLYSPMANGSVKLKVKSEKYMRDIKKIAEENNSIFYRLEINAAVPRHSRESGNPDDGILNRVQNDDTGGGAYDLRLMTYGFKKAVMGIQPDQTRIIDLTKSEGEILAQMKQKGRYNIKVAQKHGVTVKKTDDIDAFYKLYKEMSQRQKISFRENHYFKELFDILSRKKYIGVFIASVGNKDLAGAVVTHFDDTATYLFGGSSDEMKNAMAPYLLHWEIIKNAKANGYKKYDLFGVSPEGVANHKWAGVTAFKEKFGGEYVKLMGSWDLIFKPIEYKIFKMAERLRR</sequence>
<dbReference type="InterPro" id="IPR050644">
    <property type="entry name" value="PG_Glycine_Bridge_Synth"/>
</dbReference>
<dbReference type="GO" id="GO:0008360">
    <property type="term" value="P:regulation of cell shape"/>
    <property type="evidence" value="ECO:0007669"/>
    <property type="project" value="UniProtKB-KW"/>
</dbReference>
<evidence type="ECO:0000256" key="4">
    <source>
        <dbReference type="ARBA" id="ARBA00022984"/>
    </source>
</evidence>
<evidence type="ECO:0000256" key="1">
    <source>
        <dbReference type="ARBA" id="ARBA00009943"/>
    </source>
</evidence>
<evidence type="ECO:0000313" key="7">
    <source>
        <dbReference type="EMBL" id="OGD65442.1"/>
    </source>
</evidence>
<accession>A0A1F5EDF4</accession>
<dbReference type="InterPro" id="IPR003447">
    <property type="entry name" value="FEMABX"/>
</dbReference>
<comment type="similarity">
    <text evidence="1">Belongs to the FemABX family.</text>
</comment>
<dbReference type="GO" id="GO:0016755">
    <property type="term" value="F:aminoacyltransferase activity"/>
    <property type="evidence" value="ECO:0007669"/>
    <property type="project" value="InterPro"/>
</dbReference>
<evidence type="ECO:0000313" key="8">
    <source>
        <dbReference type="Proteomes" id="UP000178583"/>
    </source>
</evidence>
<proteinExistence type="inferred from homology"/>